<feature type="domain" description="Aldehyde dehydrogenase" evidence="5">
    <location>
        <begin position="29"/>
        <end position="491"/>
    </location>
</feature>
<comment type="similarity">
    <text evidence="1 4">Belongs to the aldehyde dehydrogenase family.</text>
</comment>
<reference evidence="6 7" key="1">
    <citation type="submission" date="2017-02" db="EMBL/GenBank/DDBJ databases">
        <title>Blood Disease Bacterium A2-HR MARDI.</title>
        <authorList>
            <person name="Badrun R."/>
            <person name="Abu Bakar N."/>
            <person name="Laboh R."/>
        </authorList>
    </citation>
    <scope>NUCLEOTIDE SEQUENCE [LARGE SCALE GENOMIC DNA]</scope>
    <source>
        <strain evidence="6 7">A2-HR MARDI</strain>
    </source>
</reference>
<evidence type="ECO:0000313" key="6">
    <source>
        <dbReference type="EMBL" id="AQW30306.1"/>
    </source>
</evidence>
<dbReference type="NCBIfam" id="TIGR01780">
    <property type="entry name" value="SSADH"/>
    <property type="match status" value="1"/>
</dbReference>
<name>A0A1U9VIC0_9RALS</name>
<keyword evidence="2 4" id="KW-0560">Oxidoreductase</keyword>
<dbReference type="InterPro" id="IPR015590">
    <property type="entry name" value="Aldehyde_DH_dom"/>
</dbReference>
<dbReference type="Gene3D" id="3.40.309.10">
    <property type="entry name" value="Aldehyde Dehydrogenase, Chain A, domain 2"/>
    <property type="match status" value="1"/>
</dbReference>
<dbReference type="InterPro" id="IPR016160">
    <property type="entry name" value="Ald_DH_CS_CYS"/>
</dbReference>
<dbReference type="SUPFAM" id="SSF53720">
    <property type="entry name" value="ALDH-like"/>
    <property type="match status" value="1"/>
</dbReference>
<organism evidence="6 7">
    <name type="scientific">blood disease bacterium A2-HR MARDI</name>
    <dbReference type="NCBI Taxonomy" id="1944648"/>
    <lineage>
        <taxon>Bacteria</taxon>
        <taxon>Pseudomonadati</taxon>
        <taxon>Pseudomonadota</taxon>
        <taxon>Betaproteobacteria</taxon>
        <taxon>Burkholderiales</taxon>
        <taxon>Burkholderiaceae</taxon>
        <taxon>Ralstonia</taxon>
        <taxon>Ralstonia solanacearum species complex</taxon>
    </lineage>
</organism>
<dbReference type="FunFam" id="3.40.309.10:FF:000004">
    <property type="entry name" value="Succinate-semialdehyde dehydrogenase I"/>
    <property type="match status" value="1"/>
</dbReference>
<evidence type="ECO:0000256" key="4">
    <source>
        <dbReference type="RuleBase" id="RU003345"/>
    </source>
</evidence>
<dbReference type="GO" id="GO:0004777">
    <property type="term" value="F:succinate-semialdehyde dehydrogenase (NAD+) activity"/>
    <property type="evidence" value="ECO:0007669"/>
    <property type="project" value="TreeGrafter"/>
</dbReference>
<evidence type="ECO:0000256" key="1">
    <source>
        <dbReference type="ARBA" id="ARBA00009986"/>
    </source>
</evidence>
<evidence type="ECO:0000313" key="7">
    <source>
        <dbReference type="Proteomes" id="UP000189628"/>
    </source>
</evidence>
<feature type="active site" evidence="3">
    <location>
        <position position="265"/>
    </location>
</feature>
<dbReference type="GO" id="GO:0005829">
    <property type="term" value="C:cytosol"/>
    <property type="evidence" value="ECO:0007669"/>
    <property type="project" value="TreeGrafter"/>
</dbReference>
<proteinExistence type="inferred from homology"/>
<dbReference type="FunFam" id="3.40.605.10:FF:000026">
    <property type="entry name" value="Aldehyde dehydrogenase, putative"/>
    <property type="match status" value="1"/>
</dbReference>
<evidence type="ECO:0000256" key="3">
    <source>
        <dbReference type="PROSITE-ProRule" id="PRU10007"/>
    </source>
</evidence>
<dbReference type="Proteomes" id="UP000189628">
    <property type="component" value="Chromosome"/>
</dbReference>
<dbReference type="PROSITE" id="PS00070">
    <property type="entry name" value="ALDEHYDE_DEHYDR_CYS"/>
    <property type="match status" value="1"/>
</dbReference>
<accession>A0A1U9VIC0</accession>
<gene>
    <name evidence="6" type="primary">gabD</name>
    <name evidence="6" type="ORF">B0B51_10180</name>
</gene>
<dbReference type="InterPro" id="IPR016163">
    <property type="entry name" value="Ald_DH_C"/>
</dbReference>
<dbReference type="InterPro" id="IPR016161">
    <property type="entry name" value="Ald_DH/histidinol_DH"/>
</dbReference>
<dbReference type="InterPro" id="IPR050740">
    <property type="entry name" value="Aldehyde_DH_Superfamily"/>
</dbReference>
<dbReference type="PANTHER" id="PTHR43353:SF5">
    <property type="entry name" value="SUCCINATE-SEMIALDEHYDE DEHYDROGENASE, MITOCHONDRIAL"/>
    <property type="match status" value="1"/>
</dbReference>
<dbReference type="PROSITE" id="PS00687">
    <property type="entry name" value="ALDEHYDE_DEHYDR_GLU"/>
    <property type="match status" value="1"/>
</dbReference>
<evidence type="ECO:0000259" key="5">
    <source>
        <dbReference type="Pfam" id="PF00171"/>
    </source>
</evidence>
<dbReference type="EMBL" id="CP019911">
    <property type="protein sequence ID" value="AQW30306.1"/>
    <property type="molecule type" value="Genomic_DNA"/>
</dbReference>
<evidence type="ECO:0000256" key="2">
    <source>
        <dbReference type="ARBA" id="ARBA00023002"/>
    </source>
</evidence>
<dbReference type="RefSeq" id="WP_078222511.1">
    <property type="nucleotide sequence ID" value="NZ_CP019911.1"/>
</dbReference>
<dbReference type="InterPro" id="IPR016162">
    <property type="entry name" value="Ald_DH_N"/>
</dbReference>
<dbReference type="FunFam" id="3.40.605.10:FF:000005">
    <property type="entry name" value="Succinate-semialdehyde dehydrogenase I"/>
    <property type="match status" value="1"/>
</dbReference>
<dbReference type="AlphaFoldDB" id="A0A1U9VIC0"/>
<dbReference type="PANTHER" id="PTHR43353">
    <property type="entry name" value="SUCCINATE-SEMIALDEHYDE DEHYDROGENASE, MITOCHONDRIAL"/>
    <property type="match status" value="1"/>
</dbReference>
<dbReference type="Pfam" id="PF00171">
    <property type="entry name" value="Aldedh"/>
    <property type="match status" value="1"/>
</dbReference>
<dbReference type="InterPro" id="IPR010102">
    <property type="entry name" value="Succ_semiAld_DH"/>
</dbReference>
<dbReference type="InterPro" id="IPR029510">
    <property type="entry name" value="Ald_DH_CS_GLU"/>
</dbReference>
<sequence>MTRTDLPPAPIALNDPALWRTQAFLAGTWADADDGATRDVTDPATGRKIGTVPAMGAAETRRAIEAAQIAQRAWRKVTARERARILRKLADLMMEHQQDLARILTAEQGKPLPEAAGEIAYAASFIEWFAEEARRVYGDTIPAPQGDRRIVVNKEPIGVTAAITPWNFPIAMMTRKVGPALAASCSMVVKPALETPYSALAFAELAARAGVPAGLLSVVTGDAQGIGGELTTNPVVRKLSFTGSTAIGRLLMRQCADDVKKLSLELGGNAPFIVFDDADLDAAVEGAMVAKYRNAGQTCVCANRFYVQRGIYDAFAARLTEAVRALRVGNGTEPGVQQGPLIHRRAMDKVRAHVDDAVAQGARVLVGGKPHALSAQGGAFFEPTVIADARIGMLVAHEETFGPLAALIPFDTEDEAVAAANDTEFGLAAYFYTRDLGRAWRVSEALESGMVGVNTGLISTAEAPFGGVKQSGLGREGSKYGIDEYLEIKYVCMAGLG</sequence>
<dbReference type="GO" id="GO:0009450">
    <property type="term" value="P:gamma-aminobutyric acid catabolic process"/>
    <property type="evidence" value="ECO:0007669"/>
    <property type="project" value="InterPro"/>
</dbReference>
<dbReference type="CDD" id="cd07103">
    <property type="entry name" value="ALDH_F5_SSADH_GabD"/>
    <property type="match status" value="1"/>
</dbReference>
<protein>
    <submittedName>
        <fullName evidence="6">Succinate-semialdehyde dehydrogenase (NADP(+))</fullName>
    </submittedName>
</protein>
<dbReference type="Gene3D" id="3.40.605.10">
    <property type="entry name" value="Aldehyde Dehydrogenase, Chain A, domain 1"/>
    <property type="match status" value="1"/>
</dbReference>